<dbReference type="AlphaFoldDB" id="A0A6J5DX16"/>
<evidence type="ECO:0000313" key="3">
    <source>
        <dbReference type="Proteomes" id="UP000494363"/>
    </source>
</evidence>
<reference evidence="2 3" key="1">
    <citation type="submission" date="2020-04" db="EMBL/GenBank/DDBJ databases">
        <authorList>
            <person name="De Canck E."/>
        </authorList>
    </citation>
    <scope>NUCLEOTIDE SEQUENCE [LARGE SCALE GENOMIC DNA]</scope>
    <source>
        <strain evidence="2 3">LMG 29542</strain>
    </source>
</reference>
<dbReference type="InterPro" id="IPR035986">
    <property type="entry name" value="PKD_dom_sf"/>
</dbReference>
<organism evidence="2 3">
    <name type="scientific">Paraburkholderia humisilvae</name>
    <dbReference type="NCBI Taxonomy" id="627669"/>
    <lineage>
        <taxon>Bacteria</taxon>
        <taxon>Pseudomonadati</taxon>
        <taxon>Pseudomonadota</taxon>
        <taxon>Betaproteobacteria</taxon>
        <taxon>Burkholderiales</taxon>
        <taxon>Burkholderiaceae</taxon>
        <taxon>Paraburkholderia</taxon>
    </lineage>
</organism>
<dbReference type="RefSeq" id="WP_175227602.1">
    <property type="nucleotide sequence ID" value="NZ_CADIKH010000014.1"/>
</dbReference>
<keyword evidence="3" id="KW-1185">Reference proteome</keyword>
<dbReference type="EMBL" id="CADIKH010000014">
    <property type="protein sequence ID" value="CAB3758588.1"/>
    <property type="molecule type" value="Genomic_DNA"/>
</dbReference>
<sequence length="400" mass="41609">MKKAISAQKTRMYLENLDAPAAATGLLRGGSKSKPCVVQFDDATKLRSGAAIFIIGSGWSSIDLKSWVVQNINLDSKTAELANSDTSAETETFGANAAWLLRSYIDVCAVSYQINQNAAADIDTTTLCDDEKTSLVGFGDPGTLTFDFFIDPTDPDYQELRDAQKDGRTRMFEIVYRNKATRTLPVIVQSVNESGGVDQAVQGSATLKITGPDVLTMPPGQTTDNYVLIPVLAPVTGQTPLDVTLTLNEAGGAASKYAIDWKDGGSVEQATTKVISHTYIKAGSFTPSVIATVAGSLTAPFKAQTTAVVSAPPYALTVDVAPLAGVAPLAVTLTLDETNGEADFFDVDWGDGGASERVSDLTAPHTYAAAGSFTVSVAPTIAGVAGSPVAAAAPVVPTAA</sequence>
<proteinExistence type="predicted"/>
<dbReference type="InterPro" id="IPR032495">
    <property type="entry name" value="Phage_TTP_11"/>
</dbReference>
<protein>
    <recommendedName>
        <fullName evidence="1">PKD domain-containing protein</fullName>
    </recommendedName>
</protein>
<feature type="domain" description="PKD" evidence="1">
    <location>
        <begin position="314"/>
        <end position="377"/>
    </location>
</feature>
<name>A0A6J5DX16_9BURK</name>
<evidence type="ECO:0000313" key="2">
    <source>
        <dbReference type="EMBL" id="CAB3758588.1"/>
    </source>
</evidence>
<dbReference type="PROSITE" id="PS50093">
    <property type="entry name" value="PKD"/>
    <property type="match status" value="2"/>
</dbReference>
<gene>
    <name evidence="2" type="ORF">LMG29542_03380</name>
</gene>
<evidence type="ECO:0000259" key="1">
    <source>
        <dbReference type="PROSITE" id="PS50093"/>
    </source>
</evidence>
<dbReference type="SUPFAM" id="SSF49299">
    <property type="entry name" value="PKD domain"/>
    <property type="match status" value="2"/>
</dbReference>
<feature type="domain" description="PKD" evidence="1">
    <location>
        <begin position="226"/>
        <end position="292"/>
    </location>
</feature>
<accession>A0A6J5DX16</accession>
<dbReference type="Gene3D" id="4.10.410.40">
    <property type="match status" value="1"/>
</dbReference>
<dbReference type="InterPro" id="IPR000601">
    <property type="entry name" value="PKD_dom"/>
</dbReference>
<dbReference type="Pfam" id="PF16460">
    <property type="entry name" value="Phage_TTP_11"/>
    <property type="match status" value="1"/>
</dbReference>
<dbReference type="InterPro" id="IPR013783">
    <property type="entry name" value="Ig-like_fold"/>
</dbReference>
<dbReference type="Gene3D" id="2.60.40.10">
    <property type="entry name" value="Immunoglobulins"/>
    <property type="match status" value="2"/>
</dbReference>
<dbReference type="Proteomes" id="UP000494363">
    <property type="component" value="Unassembled WGS sequence"/>
</dbReference>